<dbReference type="Proteomes" id="UP000480275">
    <property type="component" value="Unassembled WGS sequence"/>
</dbReference>
<dbReference type="SUPFAM" id="SSF64076">
    <property type="entry name" value="MTH938-like"/>
    <property type="match status" value="1"/>
</dbReference>
<dbReference type="PANTHER" id="PTHR21192">
    <property type="entry name" value="NUCLEAR PROTEIN E3-3"/>
    <property type="match status" value="1"/>
</dbReference>
<evidence type="ECO:0000313" key="1">
    <source>
        <dbReference type="EMBL" id="MQY50540.1"/>
    </source>
</evidence>
<comment type="caution">
    <text evidence="1">The sequence shown here is derived from an EMBL/GenBank/DDBJ whole genome shotgun (WGS) entry which is preliminary data.</text>
</comment>
<proteinExistence type="predicted"/>
<evidence type="ECO:0000313" key="2">
    <source>
        <dbReference type="Proteomes" id="UP000480275"/>
    </source>
</evidence>
<dbReference type="Gene3D" id="3.40.1230.10">
    <property type="entry name" value="MTH938-like"/>
    <property type="match status" value="1"/>
</dbReference>
<dbReference type="InterPro" id="IPR036748">
    <property type="entry name" value="MTH938-like_sf"/>
</dbReference>
<gene>
    <name evidence="1" type="ORF">GHK24_01935</name>
</gene>
<organism evidence="1 2">
    <name type="scientific">Rhodocyclus tenuis</name>
    <name type="common">Rhodospirillum tenue</name>
    <dbReference type="NCBI Taxonomy" id="1066"/>
    <lineage>
        <taxon>Bacteria</taxon>
        <taxon>Pseudomonadati</taxon>
        <taxon>Pseudomonadota</taxon>
        <taxon>Betaproteobacteria</taxon>
        <taxon>Rhodocyclales</taxon>
        <taxon>Rhodocyclaceae</taxon>
        <taxon>Rhodocyclus</taxon>
    </lineage>
</organism>
<reference evidence="1 2" key="1">
    <citation type="submission" date="2019-10" db="EMBL/GenBank/DDBJ databases">
        <title>Whole-genome sequence of the purple nonsulfur photosynthetic bacterium Rhodocyclus tenuis.</title>
        <authorList>
            <person name="Kyndt J.A."/>
            <person name="Meyer T.E."/>
        </authorList>
    </citation>
    <scope>NUCLEOTIDE SEQUENCE [LARGE SCALE GENOMIC DNA]</scope>
    <source>
        <strain evidence="1 2">DSM 110</strain>
    </source>
</reference>
<protein>
    <submittedName>
        <fullName evidence="1">Uncharacterized protein</fullName>
    </submittedName>
</protein>
<dbReference type="InterPro" id="IPR007523">
    <property type="entry name" value="NDUFAF3/AAMDC"/>
</dbReference>
<dbReference type="OrthoDB" id="9800373at2"/>
<sequence>MKLQIAATDGAKVFTAYGPGYVSINGVRYENNVAVSAHEVIPAWCGSSFDCLTLADMEFLAGLAGDVTLLGVPAPLRFPRGELLQPFVAAQKGLEVMELGAACRTFNILVGEGRRVVVGLLLA</sequence>
<name>A0A6L5JVF5_RHOTE</name>
<dbReference type="AlphaFoldDB" id="A0A6L5JVF5"/>
<dbReference type="PANTHER" id="PTHR21192:SF2">
    <property type="entry name" value="NADH DEHYDROGENASE [UBIQUINONE] 1 ALPHA SUBCOMPLEX ASSEMBLY FACTOR 3"/>
    <property type="match status" value="1"/>
</dbReference>
<accession>A0A6L5JVF5</accession>
<dbReference type="Pfam" id="PF04430">
    <property type="entry name" value="DUF498"/>
    <property type="match status" value="1"/>
</dbReference>
<dbReference type="EMBL" id="WIXJ01000001">
    <property type="protein sequence ID" value="MQY50540.1"/>
    <property type="molecule type" value="Genomic_DNA"/>
</dbReference>